<gene>
    <name evidence="2" type="ORF">D6C84_02531</name>
</gene>
<proteinExistence type="predicted"/>
<name>A0A4V4L239_AURPU</name>
<reference evidence="2 3" key="1">
    <citation type="submission" date="2018-10" db="EMBL/GenBank/DDBJ databases">
        <title>Fifty Aureobasidium pullulans genomes reveal a recombining polyextremotolerant generalist.</title>
        <authorList>
            <person name="Gostincar C."/>
            <person name="Turk M."/>
            <person name="Zajc J."/>
            <person name="Gunde-Cimerman N."/>
        </authorList>
    </citation>
    <scope>NUCLEOTIDE SEQUENCE [LARGE SCALE GENOMIC DNA]</scope>
    <source>
        <strain evidence="2 3">EXF-3403</strain>
    </source>
</reference>
<comment type="caution">
    <text evidence="2">The sequence shown here is derived from an EMBL/GenBank/DDBJ whole genome shotgun (WGS) entry which is preliminary data.</text>
</comment>
<protein>
    <recommendedName>
        <fullName evidence="1">F-box domain-containing protein</fullName>
    </recommendedName>
</protein>
<dbReference type="SUPFAM" id="SSF81383">
    <property type="entry name" value="F-box domain"/>
    <property type="match status" value="1"/>
</dbReference>
<dbReference type="Pfam" id="PF12937">
    <property type="entry name" value="F-box-like"/>
    <property type="match status" value="1"/>
</dbReference>
<evidence type="ECO:0000313" key="3">
    <source>
        <dbReference type="Proteomes" id="UP000310039"/>
    </source>
</evidence>
<evidence type="ECO:0000313" key="2">
    <source>
        <dbReference type="EMBL" id="THZ86366.1"/>
    </source>
</evidence>
<dbReference type="PROSITE" id="PS50181">
    <property type="entry name" value="FBOX"/>
    <property type="match status" value="1"/>
</dbReference>
<sequence>MVASLSSFWATSTANDPSANMTTSMPNQPDIMDLPPEVLVEIFNLIDNKDLPNVRLACKKLCEAANRPFGFANFTERAHVVSPHSINALVDITEHPIFGSYVKSVGICSARAGLEKEYLEYYYRVDRDASDKLILNGYVKTGRFGRLMKRVFDNIRMHSRSVTISVYNDEPDGTRFDDEPYLAPKTYFGWAQFVKQSPEAPAFKPAETLEQTVYAARRAGCLVKRIRMDRPSPMVRFRGETQKRLDMTIQQILESSITPLDFHVDGIRYHNKSASLEISEFMPRLREDPIHQCPLNAFYCWVKAKKIARLRFHHNSYFNIRHFQPLLTSHLRYLRLDRLGVPCRDLDVNLWSEHIQSLCGLRGLRYCRLERLRYECDLGWDDVSDTSWLELPGQGGYVCDYDSFHLLFRDGTKSFEAKGESVCTELKGLVCYLEASEEQKRSQIIREGLFSHDRIGIVD</sequence>
<dbReference type="AlphaFoldDB" id="A0A4V4L239"/>
<dbReference type="Proteomes" id="UP000310039">
    <property type="component" value="Unassembled WGS sequence"/>
</dbReference>
<dbReference type="EMBL" id="QZBT01000023">
    <property type="protein sequence ID" value="THZ86366.1"/>
    <property type="molecule type" value="Genomic_DNA"/>
</dbReference>
<dbReference type="InterPro" id="IPR036047">
    <property type="entry name" value="F-box-like_dom_sf"/>
</dbReference>
<dbReference type="SMART" id="SM00256">
    <property type="entry name" value="FBOX"/>
    <property type="match status" value="1"/>
</dbReference>
<organism evidence="2 3">
    <name type="scientific">Aureobasidium pullulans</name>
    <name type="common">Black yeast</name>
    <name type="synonym">Pullularia pullulans</name>
    <dbReference type="NCBI Taxonomy" id="5580"/>
    <lineage>
        <taxon>Eukaryota</taxon>
        <taxon>Fungi</taxon>
        <taxon>Dikarya</taxon>
        <taxon>Ascomycota</taxon>
        <taxon>Pezizomycotina</taxon>
        <taxon>Dothideomycetes</taxon>
        <taxon>Dothideomycetidae</taxon>
        <taxon>Dothideales</taxon>
        <taxon>Saccotheciaceae</taxon>
        <taxon>Aureobasidium</taxon>
    </lineage>
</organism>
<evidence type="ECO:0000259" key="1">
    <source>
        <dbReference type="PROSITE" id="PS50181"/>
    </source>
</evidence>
<dbReference type="InterPro" id="IPR001810">
    <property type="entry name" value="F-box_dom"/>
</dbReference>
<accession>A0A4V4L239</accession>
<feature type="domain" description="F-box" evidence="1">
    <location>
        <begin position="28"/>
        <end position="74"/>
    </location>
</feature>